<evidence type="ECO:0000313" key="5">
    <source>
        <dbReference type="Proteomes" id="UP000032552"/>
    </source>
</evidence>
<reference evidence="5" key="1">
    <citation type="submission" date="2014-05" db="EMBL/GenBank/DDBJ databases">
        <title>Whole genome sequencing of Lactobacillus casei NRIC0644.</title>
        <authorList>
            <person name="Atarashi H."/>
            <person name="Yoshida Y."/>
            <person name="Fujimura S."/>
            <person name="Tanaka N."/>
            <person name="Shiwa Y."/>
            <person name="Yoshikawa H."/>
            <person name="Okada S."/>
            <person name="Nakagawa J."/>
        </authorList>
    </citation>
    <scope>NUCLEOTIDE SEQUENCE [LARGE SCALE GENOMIC DNA]</scope>
    <source>
        <strain evidence="5">NRIC0644</strain>
    </source>
</reference>
<dbReference type="SUPFAM" id="SSF55811">
    <property type="entry name" value="Nudix"/>
    <property type="match status" value="1"/>
</dbReference>
<organism evidence="4 5">
    <name type="scientific">Lacticaseibacillus paracasei NRIC 0644</name>
    <dbReference type="NCBI Taxonomy" id="1435038"/>
    <lineage>
        <taxon>Bacteria</taxon>
        <taxon>Bacillati</taxon>
        <taxon>Bacillota</taxon>
        <taxon>Bacilli</taxon>
        <taxon>Lactobacillales</taxon>
        <taxon>Lactobacillaceae</taxon>
        <taxon>Lacticaseibacillus</taxon>
    </lineage>
</organism>
<dbReference type="PANTHER" id="PTHR43046:SF2">
    <property type="entry name" value="8-OXO-DGTP DIPHOSPHATASE-RELATED"/>
    <property type="match status" value="1"/>
</dbReference>
<dbReference type="InterPro" id="IPR015797">
    <property type="entry name" value="NUDIX_hydrolase-like_dom_sf"/>
</dbReference>
<dbReference type="AlphaFoldDB" id="A0A0C9Q8W6"/>
<dbReference type="EMBL" id="BAYM01000064">
    <property type="protein sequence ID" value="GAN36297.1"/>
    <property type="molecule type" value="Genomic_DNA"/>
</dbReference>
<keyword evidence="2" id="KW-0378">Hydrolase</keyword>
<evidence type="ECO:0000259" key="3">
    <source>
        <dbReference type="PROSITE" id="PS51462"/>
    </source>
</evidence>
<evidence type="ECO:0000313" key="4">
    <source>
        <dbReference type="EMBL" id="GAN36297.1"/>
    </source>
</evidence>
<dbReference type="Proteomes" id="UP000032552">
    <property type="component" value="Unassembled WGS sequence"/>
</dbReference>
<comment type="cofactor">
    <cofactor evidence="1">
        <name>Mg(2+)</name>
        <dbReference type="ChEBI" id="CHEBI:18420"/>
    </cofactor>
</comment>
<dbReference type="Pfam" id="PF00293">
    <property type="entry name" value="NUDIX"/>
    <property type="match status" value="1"/>
</dbReference>
<feature type="domain" description="Nudix hydrolase" evidence="3">
    <location>
        <begin position="16"/>
        <end position="148"/>
    </location>
</feature>
<proteinExistence type="predicted"/>
<dbReference type="PROSITE" id="PS51462">
    <property type="entry name" value="NUDIX"/>
    <property type="match status" value="1"/>
</dbReference>
<dbReference type="PANTHER" id="PTHR43046">
    <property type="entry name" value="GDP-MANNOSE MANNOSYL HYDROLASE"/>
    <property type="match status" value="1"/>
</dbReference>
<accession>A0A0C9Q8W6</accession>
<dbReference type="CDD" id="cd04677">
    <property type="entry name" value="NUDIX_Hydrolase"/>
    <property type="match status" value="1"/>
</dbReference>
<sequence>MADYIKDIRTKVGHAPLIMAGVIGILTDQAGRVLLQQRSDFTGEWGLISGTIEYGETPAQTMVREFKEETNLEVEVVRLLGVNGNLTLTYPNGDVAQWLCPVFLVKQLSGVLNSDNSETEALKFWDPAAAPDLFNQQHREVLAHFIANETGYFD</sequence>
<dbReference type="Gene3D" id="3.90.79.10">
    <property type="entry name" value="Nucleoside Triphosphate Pyrophosphohydrolase"/>
    <property type="match status" value="1"/>
</dbReference>
<gene>
    <name evidence="4" type="ORF">LC0644_0886</name>
</gene>
<dbReference type="InterPro" id="IPR000086">
    <property type="entry name" value="NUDIX_hydrolase_dom"/>
</dbReference>
<dbReference type="RefSeq" id="WP_003568221.1">
    <property type="nucleotide sequence ID" value="NZ_BAYM01000064.1"/>
</dbReference>
<evidence type="ECO:0000256" key="2">
    <source>
        <dbReference type="ARBA" id="ARBA00022801"/>
    </source>
</evidence>
<dbReference type="GeneID" id="57091415"/>
<protein>
    <submittedName>
        <fullName evidence="4">MutT/nudix family protein</fullName>
    </submittedName>
</protein>
<evidence type="ECO:0000256" key="1">
    <source>
        <dbReference type="ARBA" id="ARBA00001946"/>
    </source>
</evidence>
<name>A0A0C9Q8W6_LACPA</name>
<comment type="caution">
    <text evidence="4">The sequence shown here is derived from an EMBL/GenBank/DDBJ whole genome shotgun (WGS) entry which is preliminary data.</text>
</comment>
<dbReference type="InterPro" id="IPR020084">
    <property type="entry name" value="NUDIX_hydrolase_CS"/>
</dbReference>
<dbReference type="GO" id="GO:0016787">
    <property type="term" value="F:hydrolase activity"/>
    <property type="evidence" value="ECO:0007669"/>
    <property type="project" value="UniProtKB-KW"/>
</dbReference>
<dbReference type="PROSITE" id="PS00893">
    <property type="entry name" value="NUDIX_BOX"/>
    <property type="match status" value="1"/>
</dbReference>